<reference evidence="2 3" key="1">
    <citation type="journal article" date="2016" name="Mol. Biol. Evol.">
        <title>Comparative Genomics of Early-Diverging Mushroom-Forming Fungi Provides Insights into the Origins of Lignocellulose Decay Capabilities.</title>
        <authorList>
            <person name="Nagy L.G."/>
            <person name="Riley R."/>
            <person name="Tritt A."/>
            <person name="Adam C."/>
            <person name="Daum C."/>
            <person name="Floudas D."/>
            <person name="Sun H."/>
            <person name="Yadav J.S."/>
            <person name="Pangilinan J."/>
            <person name="Larsson K.H."/>
            <person name="Matsuura K."/>
            <person name="Barry K."/>
            <person name="Labutti K."/>
            <person name="Kuo R."/>
            <person name="Ohm R.A."/>
            <person name="Bhattacharya S.S."/>
            <person name="Shirouzu T."/>
            <person name="Yoshinaga Y."/>
            <person name="Martin F.M."/>
            <person name="Grigoriev I.V."/>
            <person name="Hibbett D.S."/>
        </authorList>
    </citation>
    <scope>NUCLEOTIDE SEQUENCE [LARGE SCALE GENOMIC DNA]</scope>
    <source>
        <strain evidence="2 3">HHB14362 ss-1</strain>
    </source>
</reference>
<feature type="region of interest" description="Disordered" evidence="1">
    <location>
        <begin position="191"/>
        <end position="210"/>
    </location>
</feature>
<sequence>MWRGAQPVREKMRPTAVYRPLPRPRLSLSNGAAVNTTSVLTFRFHLSRSQHSPFPKFPCVPLLPTYGYKGKRQHATHSMAQYYNSTASTSLSRLNRDTSSSSSQTPVLNEDDLNQSIYIFPDPSASRSRSSSISLSIPPSSPFSPASPFSGASDYWAGSVASPSSRLASVTGGGTRERTISVSTAAESTEVEVWTWEEDEEDISRQNSERGSRWEILGIAGSSRHLRTDSNASPSSVSFSGTLSSLSPSALSLRSPIRGHSHHSRSHSEIQRHDIPAPHPAIRIPLLSFLSSFLSIDESTLHLLRHTPSTSALFPDLPRRQATELSSSEDGALPAHGLLKLFLCSASENDPSSTLIKSLNVMYEKDEEERVEERTDWVVWSWLRWAIGQ</sequence>
<evidence type="ECO:0000256" key="1">
    <source>
        <dbReference type="SAM" id="MobiDB-lite"/>
    </source>
</evidence>
<name>A0A165R8D1_9AGAM</name>
<accession>A0A165R8D1</accession>
<dbReference type="EMBL" id="KV425585">
    <property type="protein sequence ID" value="KZT23451.1"/>
    <property type="molecule type" value="Genomic_DNA"/>
</dbReference>
<feature type="region of interest" description="Disordered" evidence="1">
    <location>
        <begin position="225"/>
        <end position="247"/>
    </location>
</feature>
<gene>
    <name evidence="2" type="ORF">NEOLEDRAFT_547465</name>
</gene>
<proteinExistence type="predicted"/>
<dbReference type="InParanoid" id="A0A165R8D1"/>
<protein>
    <submittedName>
        <fullName evidence="2">Uncharacterized protein</fullName>
    </submittedName>
</protein>
<evidence type="ECO:0000313" key="2">
    <source>
        <dbReference type="EMBL" id="KZT23451.1"/>
    </source>
</evidence>
<dbReference type="Proteomes" id="UP000076761">
    <property type="component" value="Unassembled WGS sequence"/>
</dbReference>
<feature type="region of interest" description="Disordered" evidence="1">
    <location>
        <begin position="164"/>
        <end position="184"/>
    </location>
</feature>
<dbReference type="AlphaFoldDB" id="A0A165R8D1"/>
<evidence type="ECO:0000313" key="3">
    <source>
        <dbReference type="Proteomes" id="UP000076761"/>
    </source>
</evidence>
<keyword evidence="3" id="KW-1185">Reference proteome</keyword>
<organism evidence="2 3">
    <name type="scientific">Neolentinus lepideus HHB14362 ss-1</name>
    <dbReference type="NCBI Taxonomy" id="1314782"/>
    <lineage>
        <taxon>Eukaryota</taxon>
        <taxon>Fungi</taxon>
        <taxon>Dikarya</taxon>
        <taxon>Basidiomycota</taxon>
        <taxon>Agaricomycotina</taxon>
        <taxon>Agaricomycetes</taxon>
        <taxon>Gloeophyllales</taxon>
        <taxon>Gloeophyllaceae</taxon>
        <taxon>Neolentinus</taxon>
    </lineage>
</organism>
<feature type="compositionally biased region" description="Low complexity" evidence="1">
    <location>
        <begin position="233"/>
        <end position="247"/>
    </location>
</feature>
<dbReference type="OrthoDB" id="3262135at2759"/>